<dbReference type="InterPro" id="IPR006665">
    <property type="entry name" value="OmpA-like"/>
</dbReference>
<dbReference type="EMBL" id="JBHMEW010000057">
    <property type="protein sequence ID" value="MFB9212111.1"/>
    <property type="molecule type" value="Genomic_DNA"/>
</dbReference>
<dbReference type="InterPro" id="IPR011659">
    <property type="entry name" value="WD40"/>
</dbReference>
<evidence type="ECO:0000259" key="2">
    <source>
        <dbReference type="PROSITE" id="PS51123"/>
    </source>
</evidence>
<dbReference type="Proteomes" id="UP001589654">
    <property type="component" value="Unassembled WGS sequence"/>
</dbReference>
<dbReference type="PROSITE" id="PS51123">
    <property type="entry name" value="OMPA_2"/>
    <property type="match status" value="1"/>
</dbReference>
<dbReference type="SUPFAM" id="SSF103088">
    <property type="entry name" value="OmpA-like"/>
    <property type="match status" value="1"/>
</dbReference>
<comment type="caution">
    <text evidence="3">The sequence shown here is derived from an EMBL/GenBank/DDBJ whole genome shotgun (WGS) entry which is preliminary data.</text>
</comment>
<gene>
    <name evidence="3" type="ORF">ACFFUR_09855</name>
</gene>
<evidence type="ECO:0000313" key="4">
    <source>
        <dbReference type="Proteomes" id="UP001589654"/>
    </source>
</evidence>
<keyword evidence="4" id="KW-1185">Reference proteome</keyword>
<proteinExistence type="predicted"/>
<dbReference type="InterPro" id="IPR036737">
    <property type="entry name" value="OmpA-like_sf"/>
</dbReference>
<name>A0ABV5J618_9BACT</name>
<dbReference type="InterPro" id="IPR050330">
    <property type="entry name" value="Bact_OuterMem_StrucFunc"/>
</dbReference>
<dbReference type="Pfam" id="PF00691">
    <property type="entry name" value="OmpA"/>
    <property type="match status" value="1"/>
</dbReference>
<evidence type="ECO:0000256" key="1">
    <source>
        <dbReference type="PROSITE-ProRule" id="PRU00473"/>
    </source>
</evidence>
<organism evidence="3 4">
    <name type="scientific">Echinicola jeungdonensis</name>
    <dbReference type="NCBI Taxonomy" id="709343"/>
    <lineage>
        <taxon>Bacteria</taxon>
        <taxon>Pseudomonadati</taxon>
        <taxon>Bacteroidota</taxon>
        <taxon>Cytophagia</taxon>
        <taxon>Cytophagales</taxon>
        <taxon>Cyclobacteriaceae</taxon>
        <taxon>Echinicola</taxon>
    </lineage>
</organism>
<sequence length="572" mass="64540">MKNNKKSILLKAGILQILAFCVFLPSYGQGIYSLKEVNSSYDEQHPVLSPNEELYFTVAHHEKNKRGEKDLGDVWFSSKNDFNQWQDGQPIADLSTDGYDVLIGFSSSNSVLVYHDGNGNKSHGIYEYKRKGESNWEMSQAQNFGSFRNKSNYFGARLHGSGEIMVLSMESYGSYGNEDIYVSFKKENGRWSMPQNLGPKVNSFQQEMTPFLSEDTQILYFSSNGHGSKGARDIFYSQRLDDSWENWTEPTRLSDKTNTPGMELSYFIPSNNPYTAYYTTTQNSEGYGDIMMLRAEEITRKEIPKGPELSNTIAENQLPIESEIATTSVSEMEQENSKNKFLSQGPEPVQTGEDINQDLEKNQEENQIVPVYSDNEKTAKIKVLDASTKSPITYTISYRNEIGETTASQQVEKTEGEFPLGSNAERIKITAPNYLPYSVSVESFTQNVEIIYLTRVSRGASIVLDDILFKRGTSTLADQGSKEAILDLVEFMEEHPEVKIKLEGHTDNVGNSMLNKELSLNRAGAIRDFMVDQGIAFERIMTAGWGGRKPIASNDTEQGRKLNRRVEMIIMD</sequence>
<dbReference type="Gene3D" id="3.30.1330.60">
    <property type="entry name" value="OmpA-like domain"/>
    <property type="match status" value="1"/>
</dbReference>
<dbReference type="PANTHER" id="PTHR30329">
    <property type="entry name" value="STATOR ELEMENT OF FLAGELLAR MOTOR COMPLEX"/>
    <property type="match status" value="1"/>
</dbReference>
<reference evidence="3 4" key="1">
    <citation type="submission" date="2024-09" db="EMBL/GenBank/DDBJ databases">
        <authorList>
            <person name="Sun Q."/>
            <person name="Mori K."/>
        </authorList>
    </citation>
    <scope>NUCLEOTIDE SEQUENCE [LARGE SCALE GENOMIC DNA]</scope>
    <source>
        <strain evidence="3 4">CECT 7682</strain>
    </source>
</reference>
<accession>A0ABV5J618</accession>
<dbReference type="RefSeq" id="WP_290249520.1">
    <property type="nucleotide sequence ID" value="NZ_JAUFQT010000002.1"/>
</dbReference>
<dbReference type="PANTHER" id="PTHR30329:SF21">
    <property type="entry name" value="LIPOPROTEIN YIAD-RELATED"/>
    <property type="match status" value="1"/>
</dbReference>
<dbReference type="Pfam" id="PF07676">
    <property type="entry name" value="PD40"/>
    <property type="match status" value="1"/>
</dbReference>
<dbReference type="SUPFAM" id="SSF82171">
    <property type="entry name" value="DPP6 N-terminal domain-like"/>
    <property type="match status" value="1"/>
</dbReference>
<protein>
    <submittedName>
        <fullName evidence="3">OmpA family protein</fullName>
    </submittedName>
</protein>
<evidence type="ECO:0000313" key="3">
    <source>
        <dbReference type="EMBL" id="MFB9212111.1"/>
    </source>
</evidence>
<feature type="domain" description="OmpA-like" evidence="2">
    <location>
        <begin position="456"/>
        <end position="572"/>
    </location>
</feature>
<dbReference type="CDD" id="cd07185">
    <property type="entry name" value="OmpA_C-like"/>
    <property type="match status" value="1"/>
</dbReference>
<keyword evidence="1" id="KW-0472">Membrane</keyword>